<dbReference type="RefSeq" id="WP_013388362.1">
    <property type="nucleotide sequence ID" value="NC_014633.1"/>
</dbReference>
<name>E3HBK4_ILYPC</name>
<dbReference type="Proteomes" id="UP000006875">
    <property type="component" value="Plasmid pILYOP01"/>
</dbReference>
<dbReference type="KEGG" id="ipo:Ilyop_1929"/>
<geneLocation type="plasmid" evidence="1 2">
    <name>pILYOP01</name>
</geneLocation>
<dbReference type="OrthoDB" id="9810174at2"/>
<accession>E3HBK4</accession>
<evidence type="ECO:0000313" key="2">
    <source>
        <dbReference type="Proteomes" id="UP000006875"/>
    </source>
</evidence>
<reference evidence="1 2" key="1">
    <citation type="journal article" date="2010" name="Stand. Genomic Sci.">
        <title>Complete genome sequence of Ilyobacter polytropus type strain (CuHbu1).</title>
        <authorList>
            <person name="Sikorski J."/>
            <person name="Chertkov O."/>
            <person name="Lapidus A."/>
            <person name="Nolan M."/>
            <person name="Lucas S."/>
            <person name="Del Rio T.G."/>
            <person name="Tice H."/>
            <person name="Cheng J.F."/>
            <person name="Tapia R."/>
            <person name="Han C."/>
            <person name="Goodwin L."/>
            <person name="Pitluck S."/>
            <person name="Liolios K."/>
            <person name="Ivanova N."/>
            <person name="Mavromatis K."/>
            <person name="Mikhailova N."/>
            <person name="Pati A."/>
            <person name="Chen A."/>
            <person name="Palaniappan K."/>
            <person name="Land M."/>
            <person name="Hauser L."/>
            <person name="Chang Y.J."/>
            <person name="Jeffries C.D."/>
            <person name="Brambilla E."/>
            <person name="Yasawong M."/>
            <person name="Rohde M."/>
            <person name="Pukall R."/>
            <person name="Spring S."/>
            <person name="Goker M."/>
            <person name="Woyke T."/>
            <person name="Bristow J."/>
            <person name="Eisen J.A."/>
            <person name="Markowitz V."/>
            <person name="Hugenholtz P."/>
            <person name="Kyrpides N.C."/>
            <person name="Klenk H.P."/>
        </authorList>
    </citation>
    <scope>NUCLEOTIDE SEQUENCE [LARGE SCALE GENOMIC DNA]</scope>
    <source>
        <strain evidence="2">ATCC 51220 / DSM 2926 / LMG 16218 / CuHBu1</strain>
        <plasmid evidence="2">pILYOP01</plasmid>
    </source>
</reference>
<gene>
    <name evidence="1" type="ordered locus">Ilyop_1929</name>
</gene>
<keyword evidence="1" id="KW-0614">Plasmid</keyword>
<dbReference type="EMBL" id="CP002282">
    <property type="protein sequence ID" value="ADO83700.1"/>
    <property type="molecule type" value="Genomic_DNA"/>
</dbReference>
<sequence length="385" mass="41736">MAKFTGTILTDLGKALLARGALGETITFSKVEVGKGDLEEGDIQTELTDLKNSFKIISIVSTEDLGGGAFRIRTTFTNSGLTEDTYFKEIGVFAKGEDDAEILYAYCRTDSPDLIPAESGGAIERVEDVVTYISNASSISAVIDATNVYVTVQDLATKEDAFSKNSAFNKNFGDGENEVAEGKSTKESRNIDRHNSTTDVFTMQDNSSEYLDERLDSVTGKMYICTNTSGSVAVANPTSDFEEFSVWHNAKKLESLSGAVLYNPSDTTGVALLSILHNKIGITVDSGVVTMPDGRYFIEAVASTDKGVLVSSWSTYLYGRKPDDTNLGVSRYAGHNQTNASTRQTHSVGWFHDTDTKGTQFKLEVSSTTWTGGEEYGQVKITKIV</sequence>
<organism evidence="1 2">
    <name type="scientific">Ilyobacter polytropus (strain ATCC 51220 / DSM 2926 / LMG 16218 / CuHBu1)</name>
    <dbReference type="NCBI Taxonomy" id="572544"/>
    <lineage>
        <taxon>Bacteria</taxon>
        <taxon>Fusobacteriati</taxon>
        <taxon>Fusobacteriota</taxon>
        <taxon>Fusobacteriia</taxon>
        <taxon>Fusobacteriales</taxon>
        <taxon>Fusobacteriaceae</taxon>
        <taxon>Ilyobacter</taxon>
    </lineage>
</organism>
<proteinExistence type="predicted"/>
<dbReference type="AlphaFoldDB" id="E3HBK4"/>
<protein>
    <submittedName>
        <fullName evidence="1">Uncharacterized protein</fullName>
    </submittedName>
</protein>
<dbReference type="HOGENOM" id="CLU_828343_0_0_0"/>
<evidence type="ECO:0000313" key="1">
    <source>
        <dbReference type="EMBL" id="ADO83700.1"/>
    </source>
</evidence>
<keyword evidence="2" id="KW-1185">Reference proteome</keyword>